<evidence type="ECO:0000259" key="2">
    <source>
        <dbReference type="Pfam" id="PF00021"/>
    </source>
</evidence>
<feature type="chain" id="PRO_5041998348" description="UPAR/Ly6 domain-containing protein" evidence="1">
    <location>
        <begin position="29"/>
        <end position="136"/>
    </location>
</feature>
<reference evidence="3" key="1">
    <citation type="journal article" date="2023" name="Mol. Biol. Evol.">
        <title>Third-Generation Sequencing Reveals the Adaptive Role of the Epigenome in Three Deep-Sea Polychaetes.</title>
        <authorList>
            <person name="Perez M."/>
            <person name="Aroh O."/>
            <person name="Sun Y."/>
            <person name="Lan Y."/>
            <person name="Juniper S.K."/>
            <person name="Young C.R."/>
            <person name="Angers B."/>
            <person name="Qian P.Y."/>
        </authorList>
    </citation>
    <scope>NUCLEOTIDE SEQUENCE</scope>
    <source>
        <strain evidence="3">P08H-3</strain>
    </source>
</reference>
<keyword evidence="4" id="KW-1185">Reference proteome</keyword>
<sequence length="136" mass="15486">MPPVRTVTVLQISLYLLLLECWPRGVTGDLQCYSCKSMAGLPHSTNCVEINEMTFIEQCPSTAKYCKKRTARQENYTVMERTCEEKCLEQTNIKMMSGVTLDTYCCETDLCNGANSWIYPQPVSLLILIVGRMFCF</sequence>
<dbReference type="AlphaFoldDB" id="A0AAD9JMX5"/>
<evidence type="ECO:0000256" key="1">
    <source>
        <dbReference type="SAM" id="SignalP"/>
    </source>
</evidence>
<dbReference type="InterPro" id="IPR045860">
    <property type="entry name" value="Snake_toxin-like_sf"/>
</dbReference>
<dbReference type="Pfam" id="PF00021">
    <property type="entry name" value="UPAR_LY6"/>
    <property type="match status" value="1"/>
</dbReference>
<dbReference type="InterPro" id="IPR016054">
    <property type="entry name" value="LY6_UPA_recep-like"/>
</dbReference>
<dbReference type="Gene3D" id="2.10.60.10">
    <property type="entry name" value="CD59"/>
    <property type="match status" value="1"/>
</dbReference>
<dbReference type="EMBL" id="JAODUP010000251">
    <property type="protein sequence ID" value="KAK2154995.1"/>
    <property type="molecule type" value="Genomic_DNA"/>
</dbReference>
<dbReference type="Proteomes" id="UP001208570">
    <property type="component" value="Unassembled WGS sequence"/>
</dbReference>
<feature type="signal peptide" evidence="1">
    <location>
        <begin position="1"/>
        <end position="28"/>
    </location>
</feature>
<feature type="domain" description="UPAR/Ly6" evidence="2">
    <location>
        <begin position="29"/>
        <end position="113"/>
    </location>
</feature>
<proteinExistence type="predicted"/>
<name>A0AAD9JMX5_9ANNE</name>
<organism evidence="3 4">
    <name type="scientific">Paralvinella palmiformis</name>
    <dbReference type="NCBI Taxonomy" id="53620"/>
    <lineage>
        <taxon>Eukaryota</taxon>
        <taxon>Metazoa</taxon>
        <taxon>Spiralia</taxon>
        <taxon>Lophotrochozoa</taxon>
        <taxon>Annelida</taxon>
        <taxon>Polychaeta</taxon>
        <taxon>Sedentaria</taxon>
        <taxon>Canalipalpata</taxon>
        <taxon>Terebellida</taxon>
        <taxon>Terebelliformia</taxon>
        <taxon>Alvinellidae</taxon>
        <taxon>Paralvinella</taxon>
    </lineage>
</organism>
<evidence type="ECO:0000313" key="4">
    <source>
        <dbReference type="Proteomes" id="UP001208570"/>
    </source>
</evidence>
<dbReference type="SUPFAM" id="SSF57302">
    <property type="entry name" value="Snake toxin-like"/>
    <property type="match status" value="1"/>
</dbReference>
<keyword evidence="1" id="KW-0732">Signal</keyword>
<evidence type="ECO:0000313" key="3">
    <source>
        <dbReference type="EMBL" id="KAK2154995.1"/>
    </source>
</evidence>
<gene>
    <name evidence="3" type="ORF">LSH36_251g00062</name>
</gene>
<accession>A0AAD9JMX5</accession>
<comment type="caution">
    <text evidence="3">The sequence shown here is derived from an EMBL/GenBank/DDBJ whole genome shotgun (WGS) entry which is preliminary data.</text>
</comment>
<protein>
    <recommendedName>
        <fullName evidence="2">UPAR/Ly6 domain-containing protein</fullName>
    </recommendedName>
</protein>